<reference evidence="1 2" key="1">
    <citation type="submission" date="2016-03" db="EMBL/GenBank/DDBJ databases">
        <title>Spore heat resistance.</title>
        <authorList>
            <person name="Boekhorst J."/>
            <person name="Berendsen E.M."/>
            <person name="Wells-Bennik M.H."/>
            <person name="Kuipers O.P."/>
        </authorList>
    </citation>
    <scope>NUCLEOTIDE SEQUENCE [LARGE SCALE GENOMIC DNA]</scope>
    <source>
        <strain evidence="1 2">GS8</strain>
    </source>
</reference>
<proteinExistence type="predicted"/>
<name>A0ABQ7HIT6_GEOSE</name>
<dbReference type="Proteomes" id="UP000773850">
    <property type="component" value="Unassembled WGS sequence"/>
</dbReference>
<comment type="caution">
    <text evidence="1">The sequence shown here is derived from an EMBL/GenBank/DDBJ whole genome shotgun (WGS) entry which is preliminary data.</text>
</comment>
<evidence type="ECO:0000313" key="2">
    <source>
        <dbReference type="Proteomes" id="UP000773850"/>
    </source>
</evidence>
<keyword evidence="2" id="KW-1185">Reference proteome</keyword>
<sequence>MDTPEGPKSLDTSTFLEGWICYNKKGDRGALYDLFFFINDATDVMAWFTA</sequence>
<organism evidence="1 2">
    <name type="scientific">Geobacillus stearothermophilus</name>
    <name type="common">Bacillus stearothermophilus</name>
    <dbReference type="NCBI Taxonomy" id="1422"/>
    <lineage>
        <taxon>Bacteria</taxon>
        <taxon>Bacillati</taxon>
        <taxon>Bacillota</taxon>
        <taxon>Bacilli</taxon>
        <taxon>Bacillales</taxon>
        <taxon>Anoxybacillaceae</taxon>
        <taxon>Geobacillus</taxon>
    </lineage>
</organism>
<gene>
    <name evidence="1" type="ORF">GS8_421</name>
</gene>
<dbReference type="EMBL" id="LUCS01000009">
    <property type="protein sequence ID" value="KAF6512122.1"/>
    <property type="molecule type" value="Genomic_DNA"/>
</dbReference>
<evidence type="ECO:0000313" key="1">
    <source>
        <dbReference type="EMBL" id="KAF6512122.1"/>
    </source>
</evidence>
<accession>A0ABQ7HIT6</accession>
<protein>
    <submittedName>
        <fullName evidence="1">Uncharacterized protein</fullName>
    </submittedName>
</protein>